<evidence type="ECO:0000313" key="3">
    <source>
        <dbReference type="Proteomes" id="UP000269721"/>
    </source>
</evidence>
<dbReference type="Proteomes" id="UP000269721">
    <property type="component" value="Unassembled WGS sequence"/>
</dbReference>
<accession>A0A4P9W4W2</accession>
<dbReference type="EMBL" id="KZ998287">
    <property type="protein sequence ID" value="RKO86333.1"/>
    <property type="molecule type" value="Genomic_DNA"/>
</dbReference>
<feature type="region of interest" description="Disordered" evidence="1">
    <location>
        <begin position="67"/>
        <end position="86"/>
    </location>
</feature>
<proteinExistence type="predicted"/>
<reference evidence="3" key="1">
    <citation type="journal article" date="2018" name="Nat. Microbiol.">
        <title>Leveraging single-cell genomics to expand the fungal tree of life.</title>
        <authorList>
            <person name="Ahrendt S.R."/>
            <person name="Quandt C.A."/>
            <person name="Ciobanu D."/>
            <person name="Clum A."/>
            <person name="Salamov A."/>
            <person name="Andreopoulos B."/>
            <person name="Cheng J.F."/>
            <person name="Woyke T."/>
            <person name="Pelin A."/>
            <person name="Henrissat B."/>
            <person name="Reynolds N.K."/>
            <person name="Benny G.L."/>
            <person name="Smith M.E."/>
            <person name="James T.Y."/>
            <person name="Grigoriev I.V."/>
        </authorList>
    </citation>
    <scope>NUCLEOTIDE SEQUENCE [LARGE SCALE GENOMIC DNA]</scope>
</reference>
<sequence>METINAEERAVGSAERKGMLRKIETHLIFLLKLYDDDVRLGLVGVREPPLAQAPDRSNSLCIASILGNSDSGQDEGSEDASDSRNGKREQAFLRLSHLTQTQLLVTQIKLPDPSSALQYLAGSSAQNVSVVRIHLQAPPPSHRSRLGEQHAIPWPDLFRLHIAMRASSSAISAAHRICFLVMINISEHLRFGRVVFAFRGDVFLMERDAATMEDWTAIGRRRGAGVPGGRAVEAGADVTVLAVAKIETLNHLQPSPSGVELEGQHQVREGGVACGAPVPIAKGQV</sequence>
<gene>
    <name evidence="2" type="ORF">BDK51DRAFT_52744</name>
</gene>
<evidence type="ECO:0000256" key="1">
    <source>
        <dbReference type="SAM" id="MobiDB-lite"/>
    </source>
</evidence>
<organism evidence="2 3">
    <name type="scientific">Blyttiomyces helicus</name>
    <dbReference type="NCBI Taxonomy" id="388810"/>
    <lineage>
        <taxon>Eukaryota</taxon>
        <taxon>Fungi</taxon>
        <taxon>Fungi incertae sedis</taxon>
        <taxon>Chytridiomycota</taxon>
        <taxon>Chytridiomycota incertae sedis</taxon>
        <taxon>Chytridiomycetes</taxon>
        <taxon>Chytridiomycetes incertae sedis</taxon>
        <taxon>Blyttiomyces</taxon>
    </lineage>
</organism>
<keyword evidence="3" id="KW-1185">Reference proteome</keyword>
<evidence type="ECO:0000313" key="2">
    <source>
        <dbReference type="EMBL" id="RKO86333.1"/>
    </source>
</evidence>
<protein>
    <submittedName>
        <fullName evidence="2">Uncharacterized protein</fullName>
    </submittedName>
</protein>
<dbReference type="AlphaFoldDB" id="A0A4P9W4W2"/>
<name>A0A4P9W4W2_9FUNG</name>